<evidence type="ECO:0000313" key="2">
    <source>
        <dbReference type="EMBL" id="AEO53073.1"/>
    </source>
</evidence>
<feature type="compositionally biased region" description="Polar residues" evidence="1">
    <location>
        <begin position="1"/>
        <end position="18"/>
    </location>
</feature>
<dbReference type="AlphaFoldDB" id="G2Q6P3"/>
<dbReference type="EMBL" id="CP003002">
    <property type="protein sequence ID" value="AEO53073.1"/>
    <property type="molecule type" value="Genomic_DNA"/>
</dbReference>
<sequence>MSIGTLSPASYTRSSASTRPAPVPINFGRSYTRRSSSPVERIARLVRDRDDPTFAAVTIILEGEDKEEEVVE</sequence>
<name>G2Q6P3_THET4</name>
<evidence type="ECO:0000313" key="3">
    <source>
        <dbReference type="Proteomes" id="UP000007322"/>
    </source>
</evidence>
<protein>
    <submittedName>
        <fullName evidence="2">Uncharacterized protein</fullName>
    </submittedName>
</protein>
<reference evidence="2 3" key="1">
    <citation type="journal article" date="2011" name="Nat. Biotechnol.">
        <title>Comparative genomic analysis of the thermophilic biomass-degrading fungi Myceliophthora thermophila and Thielavia terrestris.</title>
        <authorList>
            <person name="Berka R.M."/>
            <person name="Grigoriev I.V."/>
            <person name="Otillar R."/>
            <person name="Salamov A."/>
            <person name="Grimwood J."/>
            <person name="Reid I."/>
            <person name="Ishmael N."/>
            <person name="John T."/>
            <person name="Darmond C."/>
            <person name="Moisan M.-C."/>
            <person name="Henrissat B."/>
            <person name="Coutinho P.M."/>
            <person name="Lombard V."/>
            <person name="Natvig D.O."/>
            <person name="Lindquist E."/>
            <person name="Schmutz J."/>
            <person name="Lucas S."/>
            <person name="Harris P."/>
            <person name="Powlowski J."/>
            <person name="Bellemare A."/>
            <person name="Taylor D."/>
            <person name="Butler G."/>
            <person name="de Vries R.P."/>
            <person name="Allijn I.E."/>
            <person name="van den Brink J."/>
            <person name="Ushinsky S."/>
            <person name="Storms R."/>
            <person name="Powell A.J."/>
            <person name="Paulsen I.T."/>
            <person name="Elbourne L.D.H."/>
            <person name="Baker S.E."/>
            <person name="Magnuson J."/>
            <person name="LaBoissiere S."/>
            <person name="Clutterbuck A.J."/>
            <person name="Martinez D."/>
            <person name="Wogulis M."/>
            <person name="de Leon A.L."/>
            <person name="Rey M.W."/>
            <person name="Tsang A."/>
        </authorList>
    </citation>
    <scope>NUCLEOTIDE SEQUENCE [LARGE SCALE GENOMIC DNA]</scope>
    <source>
        <strain evidence="3">ATCC 42464 / BCRC 31852 / DSM 1799</strain>
    </source>
</reference>
<dbReference type="KEGG" id="mtm:MYCTH_2121898"/>
<keyword evidence="3" id="KW-1185">Reference proteome</keyword>
<dbReference type="HOGENOM" id="CLU_131682_1_0_1"/>
<feature type="region of interest" description="Disordered" evidence="1">
    <location>
        <begin position="1"/>
        <end position="29"/>
    </location>
</feature>
<accession>G2Q6P3</accession>
<gene>
    <name evidence="2" type="ORF">MYCTH_2121898</name>
</gene>
<dbReference type="VEuPathDB" id="FungiDB:MYCTH_2121898"/>
<dbReference type="InParanoid" id="G2Q6P3"/>
<proteinExistence type="predicted"/>
<dbReference type="Proteomes" id="UP000007322">
    <property type="component" value="Chromosome 1"/>
</dbReference>
<organism evidence="2 3">
    <name type="scientific">Thermothelomyces thermophilus (strain ATCC 42464 / BCRC 31852 / DSM 1799)</name>
    <name type="common">Sporotrichum thermophile</name>
    <dbReference type="NCBI Taxonomy" id="573729"/>
    <lineage>
        <taxon>Eukaryota</taxon>
        <taxon>Fungi</taxon>
        <taxon>Dikarya</taxon>
        <taxon>Ascomycota</taxon>
        <taxon>Pezizomycotina</taxon>
        <taxon>Sordariomycetes</taxon>
        <taxon>Sordariomycetidae</taxon>
        <taxon>Sordariales</taxon>
        <taxon>Chaetomiaceae</taxon>
        <taxon>Thermothelomyces</taxon>
    </lineage>
</organism>
<evidence type="ECO:0000256" key="1">
    <source>
        <dbReference type="SAM" id="MobiDB-lite"/>
    </source>
</evidence>
<dbReference type="GeneID" id="11511624"/>
<dbReference type="RefSeq" id="XP_003658318.1">
    <property type="nucleotide sequence ID" value="XM_003658270.1"/>
</dbReference>